<dbReference type="AlphaFoldDB" id="C5A4M7"/>
<feature type="transmembrane region" description="Helical" evidence="1">
    <location>
        <begin position="89"/>
        <end position="106"/>
    </location>
</feature>
<reference evidence="2 3" key="1">
    <citation type="journal article" date="2007" name="Genome Biol.">
        <title>Genome analysis and genome-wide proteomics of Thermococcus gammatolerans, the most radioresistant organism known amongst the Archaea.</title>
        <authorList>
            <person name="Zivanovic Y."/>
            <person name="Armengaud J."/>
            <person name="Lagorce A."/>
            <person name="Leplat C."/>
            <person name="Guerin P."/>
            <person name="Dutertre M."/>
            <person name="Anthouard V."/>
            <person name="Forterre P."/>
            <person name="Wincker P."/>
            <person name="Confalonieri F."/>
        </authorList>
    </citation>
    <scope>NUCLEOTIDE SEQUENCE [LARGE SCALE GENOMIC DNA]</scope>
    <source>
        <strain evidence="3">DSM 15229 / JCM 11827 / EJ3</strain>
    </source>
</reference>
<dbReference type="PaxDb" id="593117-TGAM_0687"/>
<dbReference type="EMBL" id="CP001398">
    <property type="protein sequence ID" value="ACS33189.1"/>
    <property type="molecule type" value="Genomic_DNA"/>
</dbReference>
<feature type="transmembrane region" description="Helical" evidence="1">
    <location>
        <begin position="37"/>
        <end position="61"/>
    </location>
</feature>
<keyword evidence="1" id="KW-0812">Transmembrane</keyword>
<evidence type="ECO:0000256" key="1">
    <source>
        <dbReference type="SAM" id="Phobius"/>
    </source>
</evidence>
<dbReference type="PATRIC" id="fig|593117.10.peg.688"/>
<dbReference type="eggNOG" id="arCOG10048">
    <property type="taxonomic scope" value="Archaea"/>
</dbReference>
<dbReference type="KEGG" id="tga:TGAM_0687"/>
<evidence type="ECO:0000313" key="2">
    <source>
        <dbReference type="EMBL" id="ACS33189.1"/>
    </source>
</evidence>
<keyword evidence="3" id="KW-1185">Reference proteome</keyword>
<proteinExistence type="predicted"/>
<accession>C5A4M7</accession>
<organism evidence="2 3">
    <name type="scientific">Thermococcus gammatolerans (strain DSM 15229 / JCM 11827 / EJ3)</name>
    <dbReference type="NCBI Taxonomy" id="593117"/>
    <lineage>
        <taxon>Archaea</taxon>
        <taxon>Methanobacteriati</taxon>
        <taxon>Methanobacteriota</taxon>
        <taxon>Thermococci</taxon>
        <taxon>Thermococcales</taxon>
        <taxon>Thermococcaceae</taxon>
        <taxon>Thermococcus</taxon>
    </lineage>
</organism>
<sequence length="352" mass="39470">MIAFALLKLPIEKFLSSGFIVRAGNSKEVLRLGWRRVLALALVLLFLGMTVSGASATATFVNATVNNTVAVPPEFGPEKQPGDEIRPQFWWIIGLIILDLAVHWFLEHYISPEVAAVYDAVTMFIDPEKIAEKLGIKGAELGIKVISRNKVLIGLFKDNKVVKEITYASKEVAEWVANKLGKGYISKIVEKYVVRDGGLKKGEDFDEVVKAMQGLESLGIRSVILQKIIIEKGWDVKKLERVINDIKGVPGGDRLFTKIKRGIGDGFYKGRFVLDRVNLGRVYIECFGGIRPEQILTQAKYAKSRGVRKIYVYYSRDVFSPGQHYRVMEAIRNAKSRFGVDVELVQLTSEFN</sequence>
<protein>
    <submittedName>
        <fullName evidence="2">Uncharacterized protein</fullName>
    </submittedName>
</protein>
<dbReference type="HOGENOM" id="CLU_058360_0_0_2"/>
<dbReference type="STRING" id="593117.TGAM_0687"/>
<name>C5A4M7_THEGJ</name>
<gene>
    <name evidence="2" type="ordered locus">TGAM_0687</name>
</gene>
<evidence type="ECO:0000313" key="3">
    <source>
        <dbReference type="Proteomes" id="UP000001488"/>
    </source>
</evidence>
<keyword evidence="1" id="KW-0472">Membrane</keyword>
<keyword evidence="1" id="KW-1133">Transmembrane helix</keyword>
<dbReference type="Proteomes" id="UP000001488">
    <property type="component" value="Chromosome"/>
</dbReference>